<evidence type="ECO:0000313" key="2">
    <source>
        <dbReference type="Proteomes" id="UP001054837"/>
    </source>
</evidence>
<gene>
    <name evidence="1" type="ORF">CDAR_406961</name>
</gene>
<dbReference type="EMBL" id="BPLQ01005829">
    <property type="protein sequence ID" value="GIY17743.1"/>
    <property type="molecule type" value="Genomic_DNA"/>
</dbReference>
<proteinExistence type="predicted"/>
<sequence length="108" mass="12347">MCVWCRYGVTISVWCSYDCVVCYYITALCFPLYINPEYTGYIPRVQLHLTVHFDQKNSSLEQKTLQTQQLKAQHIGLSTPQTLSSQLDVNTTNVTNSIFMVASSRVRS</sequence>
<protein>
    <submittedName>
        <fullName evidence="1">Uncharacterized protein</fullName>
    </submittedName>
</protein>
<name>A0AAV4R716_9ARAC</name>
<accession>A0AAV4R716</accession>
<comment type="caution">
    <text evidence="1">The sequence shown here is derived from an EMBL/GenBank/DDBJ whole genome shotgun (WGS) entry which is preliminary data.</text>
</comment>
<dbReference type="AlphaFoldDB" id="A0AAV4R716"/>
<evidence type="ECO:0000313" key="1">
    <source>
        <dbReference type="EMBL" id="GIY17743.1"/>
    </source>
</evidence>
<keyword evidence="2" id="KW-1185">Reference proteome</keyword>
<reference evidence="1 2" key="1">
    <citation type="submission" date="2021-06" db="EMBL/GenBank/DDBJ databases">
        <title>Caerostris darwini draft genome.</title>
        <authorList>
            <person name="Kono N."/>
            <person name="Arakawa K."/>
        </authorList>
    </citation>
    <scope>NUCLEOTIDE SEQUENCE [LARGE SCALE GENOMIC DNA]</scope>
</reference>
<organism evidence="1 2">
    <name type="scientific">Caerostris darwini</name>
    <dbReference type="NCBI Taxonomy" id="1538125"/>
    <lineage>
        <taxon>Eukaryota</taxon>
        <taxon>Metazoa</taxon>
        <taxon>Ecdysozoa</taxon>
        <taxon>Arthropoda</taxon>
        <taxon>Chelicerata</taxon>
        <taxon>Arachnida</taxon>
        <taxon>Araneae</taxon>
        <taxon>Araneomorphae</taxon>
        <taxon>Entelegynae</taxon>
        <taxon>Araneoidea</taxon>
        <taxon>Araneidae</taxon>
        <taxon>Caerostris</taxon>
    </lineage>
</organism>
<dbReference type="Proteomes" id="UP001054837">
    <property type="component" value="Unassembled WGS sequence"/>
</dbReference>